<dbReference type="STRING" id="411467.BACCAP_04789"/>
<evidence type="ECO:0000256" key="1">
    <source>
        <dbReference type="SAM" id="MobiDB-lite"/>
    </source>
</evidence>
<evidence type="ECO:0000313" key="2">
    <source>
        <dbReference type="EMBL" id="EDM97456.1"/>
    </source>
</evidence>
<evidence type="ECO:0000313" key="3">
    <source>
        <dbReference type="Proteomes" id="UP000003639"/>
    </source>
</evidence>
<reference evidence="2 3" key="1">
    <citation type="submission" date="2007-04" db="EMBL/GenBank/DDBJ databases">
        <authorList>
            <person name="Fulton L."/>
            <person name="Clifton S."/>
            <person name="Fulton B."/>
            <person name="Xu J."/>
            <person name="Minx P."/>
            <person name="Pepin K.H."/>
            <person name="Johnson M."/>
            <person name="Thiruvilangam P."/>
            <person name="Bhonagiri V."/>
            <person name="Nash W.E."/>
            <person name="Mardis E.R."/>
            <person name="Wilson R.K."/>
        </authorList>
    </citation>
    <scope>NUCLEOTIDE SEQUENCE [LARGE SCALE GENOMIC DNA]</scope>
    <source>
        <strain evidence="2 3">ATCC 29799</strain>
    </source>
</reference>
<comment type="caution">
    <text evidence="2">The sequence shown here is derived from an EMBL/GenBank/DDBJ whole genome shotgun (WGS) entry which is preliminary data.</text>
</comment>
<dbReference type="EMBL" id="AAXG02000055">
    <property type="protein sequence ID" value="EDM97456.1"/>
    <property type="molecule type" value="Genomic_DNA"/>
</dbReference>
<accession>A6P2Q6</accession>
<organism evidence="2 3">
    <name type="scientific">Pseudoflavonifractor capillosus ATCC 29799</name>
    <dbReference type="NCBI Taxonomy" id="411467"/>
    <lineage>
        <taxon>Bacteria</taxon>
        <taxon>Bacillati</taxon>
        <taxon>Bacillota</taxon>
        <taxon>Clostridia</taxon>
        <taxon>Eubacteriales</taxon>
        <taxon>Oscillospiraceae</taxon>
        <taxon>Pseudoflavonifractor</taxon>
    </lineage>
</organism>
<proteinExistence type="predicted"/>
<dbReference type="Proteomes" id="UP000003639">
    <property type="component" value="Unassembled WGS sequence"/>
</dbReference>
<gene>
    <name evidence="2" type="ORF">BACCAP_04789</name>
</gene>
<keyword evidence="3" id="KW-1185">Reference proteome</keyword>
<name>A6P2Q6_9FIRM</name>
<protein>
    <submittedName>
        <fullName evidence="2">Uncharacterized protein</fullName>
    </submittedName>
</protein>
<feature type="region of interest" description="Disordered" evidence="1">
    <location>
        <begin position="1"/>
        <end position="20"/>
    </location>
</feature>
<sequence length="34" mass="3776">MVDKSGSSRYNKQVASGKSQTEYADVLELVDWLA</sequence>
<dbReference type="AlphaFoldDB" id="A6P2Q6"/>
<reference evidence="2 3" key="2">
    <citation type="submission" date="2007-06" db="EMBL/GenBank/DDBJ databases">
        <title>Draft genome sequence of Pseudoflavonifractor capillosus ATCC 29799.</title>
        <authorList>
            <person name="Sudarsanam P."/>
            <person name="Ley R."/>
            <person name="Guruge J."/>
            <person name="Turnbaugh P.J."/>
            <person name="Mahowald M."/>
            <person name="Liep D."/>
            <person name="Gordon J."/>
        </authorList>
    </citation>
    <scope>NUCLEOTIDE SEQUENCE [LARGE SCALE GENOMIC DNA]</scope>
    <source>
        <strain evidence="2 3">ATCC 29799</strain>
    </source>
</reference>